<dbReference type="InterPro" id="IPR029058">
    <property type="entry name" value="AB_hydrolase_fold"/>
</dbReference>
<dbReference type="STRING" id="136857.CTEST_09740"/>
<evidence type="ECO:0000313" key="5">
    <source>
        <dbReference type="Proteomes" id="UP000035540"/>
    </source>
</evidence>
<dbReference type="PATRIC" id="fig|136857.5.peg.1933"/>
<dbReference type="InterPro" id="IPR002410">
    <property type="entry name" value="Peptidase_S33"/>
</dbReference>
<organism evidence="4 5">
    <name type="scientific">Corynebacterium testudinoris</name>
    <dbReference type="NCBI Taxonomy" id="136857"/>
    <lineage>
        <taxon>Bacteria</taxon>
        <taxon>Bacillati</taxon>
        <taxon>Actinomycetota</taxon>
        <taxon>Actinomycetes</taxon>
        <taxon>Mycobacteriales</taxon>
        <taxon>Corynebacteriaceae</taxon>
        <taxon>Corynebacterium</taxon>
    </lineage>
</organism>
<evidence type="ECO:0000256" key="2">
    <source>
        <dbReference type="ARBA" id="ARBA00022801"/>
    </source>
</evidence>
<dbReference type="GO" id="GO:0006508">
    <property type="term" value="P:proteolysis"/>
    <property type="evidence" value="ECO:0007669"/>
    <property type="project" value="InterPro"/>
</dbReference>
<protein>
    <submittedName>
        <fullName evidence="4">Prolyl aminopeptidase 2</fullName>
    </submittedName>
</protein>
<dbReference type="Proteomes" id="UP000035540">
    <property type="component" value="Chromosome"/>
</dbReference>
<reference evidence="5" key="2">
    <citation type="submission" date="2015-05" db="EMBL/GenBank/DDBJ databases">
        <title>Complete genome sequence of Corynebacterium testudinoris DSM 44614, recovered from necrotic lesions in the mouth of a tortoise.</title>
        <authorList>
            <person name="Ruckert C."/>
            <person name="Albersmeier A."/>
            <person name="Winkler A."/>
            <person name="Tauch A."/>
        </authorList>
    </citation>
    <scope>NUCLEOTIDE SEQUENCE [LARGE SCALE GENOMIC DNA]</scope>
    <source>
        <strain evidence="5">DSM 44614</strain>
    </source>
</reference>
<name>A0A0G3HBP5_9CORY</name>
<evidence type="ECO:0000256" key="1">
    <source>
        <dbReference type="ARBA" id="ARBA00010088"/>
    </source>
</evidence>
<accession>A0A0G3HBP5</accession>
<dbReference type="Gene3D" id="3.40.50.1820">
    <property type="entry name" value="alpha/beta hydrolase"/>
    <property type="match status" value="1"/>
</dbReference>
<reference evidence="4 5" key="1">
    <citation type="journal article" date="2015" name="Genome Announc.">
        <title>Complete Genome Sequence of the Type Strain Corynebacterium testudinoris DSM 44614, Recovered from Necrotic Lesions in the Mouth of a Tortoise.</title>
        <authorList>
            <person name="Ruckert C."/>
            <person name="Kriete M."/>
            <person name="Jaenicke S."/>
            <person name="Winkler A."/>
            <person name="Tauch A."/>
        </authorList>
    </citation>
    <scope>NUCLEOTIDE SEQUENCE [LARGE SCALE GENOMIC DNA]</scope>
    <source>
        <strain evidence="4 5">DSM 44614</strain>
    </source>
</reference>
<keyword evidence="2" id="KW-0378">Hydrolase</keyword>
<dbReference type="PANTHER" id="PTHR43248:SF2">
    <property type="entry name" value="PROLYL AMINOPEPTIDASE"/>
    <property type="match status" value="1"/>
</dbReference>
<dbReference type="Pfam" id="PF00561">
    <property type="entry name" value="Abhydrolase_1"/>
    <property type="match status" value="1"/>
</dbReference>
<dbReference type="InterPro" id="IPR000073">
    <property type="entry name" value="AB_hydrolase_1"/>
</dbReference>
<dbReference type="PRINTS" id="PR00793">
    <property type="entry name" value="PROAMNOPTASE"/>
</dbReference>
<dbReference type="EMBL" id="CP011545">
    <property type="protein sequence ID" value="AKK09373.1"/>
    <property type="molecule type" value="Genomic_DNA"/>
</dbReference>
<gene>
    <name evidence="4" type="ORF">CTEST_09740</name>
</gene>
<keyword evidence="4" id="KW-0031">Aminopeptidase</keyword>
<evidence type="ECO:0000259" key="3">
    <source>
        <dbReference type="Pfam" id="PF00561"/>
    </source>
</evidence>
<keyword evidence="5" id="KW-1185">Reference proteome</keyword>
<feature type="domain" description="AB hydrolase-1" evidence="3">
    <location>
        <begin position="48"/>
        <end position="196"/>
    </location>
</feature>
<dbReference type="KEGG" id="cted:CTEST_09740"/>
<comment type="similarity">
    <text evidence="1">Belongs to the peptidase S33 family.</text>
</comment>
<dbReference type="PANTHER" id="PTHR43248">
    <property type="entry name" value="2-SUCCINYL-6-HYDROXY-2,4-CYCLOHEXADIENE-1-CARBOXYLATE SYNTHASE"/>
    <property type="match status" value="1"/>
</dbReference>
<evidence type="ECO:0000313" key="4">
    <source>
        <dbReference type="EMBL" id="AKK09373.1"/>
    </source>
</evidence>
<dbReference type="SUPFAM" id="SSF53474">
    <property type="entry name" value="alpha/beta-Hydrolases"/>
    <property type="match status" value="1"/>
</dbReference>
<dbReference type="InterPro" id="IPR051601">
    <property type="entry name" value="Serine_prot/Carboxylest_S33"/>
</dbReference>
<dbReference type="GO" id="GO:0004177">
    <property type="term" value="F:aminopeptidase activity"/>
    <property type="evidence" value="ECO:0007669"/>
    <property type="project" value="UniProtKB-KW"/>
</dbReference>
<keyword evidence="4" id="KW-0645">Protease</keyword>
<sequence length="425" mass="48172">MTELRTTHRDTNGLTIREHTLTVEWDRARPGEQLEVFCREFSADDSLPPLLYLQGGPGYGSPRPLEISGWIGEALKHYRVFLLDQRGTGRSTRLDRHSDEELLDAEHLALLRADHIVDDAEDLREALRFEQWDILGQSFGGFCITTYLSRHPNSVRRALFTGGLPGIEAHADEVYRATYGKLAHRHDAFYQAIPFAEERIREICHHLDNSAEILPTGERLSSRRFRTIGIELGRGTGFDNLGYLLEAPFHTVRGVKRLRGDTLADLSARLSFEAAPLYAVVHESIYGGNAPGPTAWSAHRVREEVEGFEENLDPRSAGRFYLTGEHIYPWLFEEDPALHAFRRPADTLAMREWSSLYDGEKIGSSDVVAAAAIYQDDIFVPLELSLSTAQRFRDMRPWVMDTHQHDGLRADGAHIFNTLLDRAQV</sequence>
<proteinExistence type="inferred from homology"/>
<dbReference type="AlphaFoldDB" id="A0A0G3HBP5"/>